<dbReference type="Proteomes" id="UP001562354">
    <property type="component" value="Unassembled WGS sequence"/>
</dbReference>
<gene>
    <name evidence="3" type="ORF">AAFC00_003795</name>
</gene>
<evidence type="ECO:0000256" key="1">
    <source>
        <dbReference type="SAM" id="SignalP"/>
    </source>
</evidence>
<evidence type="ECO:0000313" key="3">
    <source>
        <dbReference type="EMBL" id="KAL1304872.1"/>
    </source>
</evidence>
<dbReference type="Pfam" id="PF24808">
    <property type="entry name" value="DUF7707"/>
    <property type="match status" value="1"/>
</dbReference>
<dbReference type="InterPro" id="IPR056124">
    <property type="entry name" value="DUF7707"/>
</dbReference>
<dbReference type="GeneID" id="95977495"/>
<feature type="domain" description="DUF7707" evidence="2">
    <location>
        <begin position="36"/>
        <end position="131"/>
    </location>
</feature>
<feature type="signal peptide" evidence="1">
    <location>
        <begin position="1"/>
        <end position="19"/>
    </location>
</feature>
<reference evidence="3 4" key="1">
    <citation type="submission" date="2024-07" db="EMBL/GenBank/DDBJ databases">
        <title>Draft sequence of the Neodothiora populina.</title>
        <authorList>
            <person name="Drown D.D."/>
            <person name="Schuette U.S."/>
            <person name="Buechlein A.B."/>
            <person name="Rusch D.R."/>
            <person name="Winton L.W."/>
            <person name="Adams G.A."/>
        </authorList>
    </citation>
    <scope>NUCLEOTIDE SEQUENCE [LARGE SCALE GENOMIC DNA]</scope>
    <source>
        <strain evidence="3 4">CPC 39397</strain>
    </source>
</reference>
<evidence type="ECO:0000313" key="4">
    <source>
        <dbReference type="Proteomes" id="UP001562354"/>
    </source>
</evidence>
<dbReference type="EMBL" id="JBFMKM010000008">
    <property type="protein sequence ID" value="KAL1304872.1"/>
    <property type="molecule type" value="Genomic_DNA"/>
</dbReference>
<comment type="caution">
    <text evidence="3">The sequence shown here is derived from an EMBL/GenBank/DDBJ whole genome shotgun (WGS) entry which is preliminary data.</text>
</comment>
<name>A0ABR3PFE2_9PEZI</name>
<dbReference type="RefSeq" id="XP_069201146.1">
    <property type="nucleotide sequence ID" value="XM_069343319.1"/>
</dbReference>
<protein>
    <recommendedName>
        <fullName evidence="2">DUF7707 domain-containing protein</fullName>
    </recommendedName>
</protein>
<proteinExistence type="predicted"/>
<keyword evidence="4" id="KW-1185">Reference proteome</keyword>
<dbReference type="PANTHER" id="PTHR38118">
    <property type="entry name" value="ANCHORED CELL WALL PROTEIN 11-RELATED"/>
    <property type="match status" value="1"/>
</dbReference>
<accession>A0ABR3PFE2</accession>
<organism evidence="3 4">
    <name type="scientific">Neodothiora populina</name>
    <dbReference type="NCBI Taxonomy" id="2781224"/>
    <lineage>
        <taxon>Eukaryota</taxon>
        <taxon>Fungi</taxon>
        <taxon>Dikarya</taxon>
        <taxon>Ascomycota</taxon>
        <taxon>Pezizomycotina</taxon>
        <taxon>Dothideomycetes</taxon>
        <taxon>Dothideomycetidae</taxon>
        <taxon>Dothideales</taxon>
        <taxon>Dothioraceae</taxon>
        <taxon>Neodothiora</taxon>
    </lineage>
</organism>
<keyword evidence="1" id="KW-0732">Signal</keyword>
<feature type="chain" id="PRO_5045835803" description="DUF7707 domain-containing protein" evidence="1">
    <location>
        <begin position="20"/>
        <end position="218"/>
    </location>
</feature>
<dbReference type="PANTHER" id="PTHR38118:SF3">
    <property type="entry name" value="ANCHORED CELL WALL PROTEIN 11"/>
    <property type="match status" value="1"/>
</dbReference>
<sequence>MFSSAILLAATAMTGLVSAQSPWTFATSYSTSGPIAINPDTVDPALRATWCRAETESCRQICSTYSANTCDSNTLTYNCTCATGSTPNITDFQQTLPFFICQQWITDCVAGHPNDLDGITACHSVTCGDRNASSASSSSSSSSSASSTSSAAASSSSGAAASATSAAASATSGAASAASSAAAATSSSAASSAAIGVAMNYGTGVLAAGMLAVFGLAL</sequence>
<evidence type="ECO:0000259" key="2">
    <source>
        <dbReference type="Pfam" id="PF24808"/>
    </source>
</evidence>